<evidence type="ECO:0000256" key="2">
    <source>
        <dbReference type="ARBA" id="ARBA00022679"/>
    </source>
</evidence>
<protein>
    <submittedName>
        <fullName evidence="8">Peptidoglycan-binding domain 1</fullName>
    </submittedName>
</protein>
<dbReference type="GO" id="GO:0008360">
    <property type="term" value="P:regulation of cell shape"/>
    <property type="evidence" value="ECO:0007669"/>
    <property type="project" value="UniProtKB-KW"/>
</dbReference>
<dbReference type="Pfam" id="PF01471">
    <property type="entry name" value="PG_binding_1"/>
    <property type="match status" value="1"/>
</dbReference>
<evidence type="ECO:0000259" key="7">
    <source>
        <dbReference type="PROSITE" id="PS52029"/>
    </source>
</evidence>
<dbReference type="EMBL" id="FPHC01000047">
    <property type="protein sequence ID" value="SFV58243.1"/>
    <property type="molecule type" value="Genomic_DNA"/>
</dbReference>
<dbReference type="PROSITE" id="PS52029">
    <property type="entry name" value="LD_TPASE"/>
    <property type="match status" value="1"/>
</dbReference>
<reference evidence="8" key="1">
    <citation type="submission" date="2016-10" db="EMBL/GenBank/DDBJ databases">
        <authorList>
            <person name="de Groot N.N."/>
        </authorList>
    </citation>
    <scope>NUCLEOTIDE SEQUENCE</scope>
</reference>
<dbReference type="AlphaFoldDB" id="A0A1W1BXM0"/>
<evidence type="ECO:0000256" key="5">
    <source>
        <dbReference type="ARBA" id="ARBA00023316"/>
    </source>
</evidence>
<dbReference type="PANTHER" id="PTHR41533:SF2">
    <property type="entry name" value="BLR7131 PROTEIN"/>
    <property type="match status" value="1"/>
</dbReference>
<dbReference type="InterPro" id="IPR045380">
    <property type="entry name" value="LD_TPept_scaffold_dom"/>
</dbReference>
<dbReference type="InterPro" id="IPR002477">
    <property type="entry name" value="Peptidoglycan-bd-like"/>
</dbReference>
<dbReference type="UniPathway" id="UPA00219"/>
<dbReference type="InterPro" id="IPR036366">
    <property type="entry name" value="PGBDSf"/>
</dbReference>
<comment type="pathway">
    <text evidence="1">Cell wall biogenesis; peptidoglycan biosynthesis.</text>
</comment>
<dbReference type="InterPro" id="IPR036365">
    <property type="entry name" value="PGBD-like_sf"/>
</dbReference>
<evidence type="ECO:0000256" key="3">
    <source>
        <dbReference type="ARBA" id="ARBA00022960"/>
    </source>
</evidence>
<dbReference type="SUPFAM" id="SSF141523">
    <property type="entry name" value="L,D-transpeptidase catalytic domain-like"/>
    <property type="match status" value="1"/>
</dbReference>
<accession>A0A1W1BXM0</accession>
<evidence type="ECO:0000256" key="1">
    <source>
        <dbReference type="ARBA" id="ARBA00004752"/>
    </source>
</evidence>
<dbReference type="InterPro" id="IPR052905">
    <property type="entry name" value="LD-transpeptidase_YkuD-like"/>
</dbReference>
<feature type="region of interest" description="Disordered" evidence="6">
    <location>
        <begin position="557"/>
        <end position="597"/>
    </location>
</feature>
<dbReference type="Gene3D" id="1.10.101.10">
    <property type="entry name" value="PGBD-like superfamily/PGBD"/>
    <property type="match status" value="1"/>
</dbReference>
<evidence type="ECO:0000256" key="6">
    <source>
        <dbReference type="SAM" id="MobiDB-lite"/>
    </source>
</evidence>
<name>A0A1W1BXM0_9ZZZZ</name>
<evidence type="ECO:0000256" key="4">
    <source>
        <dbReference type="ARBA" id="ARBA00022984"/>
    </source>
</evidence>
<dbReference type="InterPro" id="IPR038063">
    <property type="entry name" value="Transpep_catalytic_dom"/>
</dbReference>
<feature type="domain" description="L,D-TPase catalytic" evidence="7">
    <location>
        <begin position="311"/>
        <end position="488"/>
    </location>
</feature>
<gene>
    <name evidence="8" type="ORF">MNB_SV-6-1364</name>
</gene>
<dbReference type="SUPFAM" id="SSF47090">
    <property type="entry name" value="PGBD-like"/>
    <property type="match status" value="1"/>
</dbReference>
<sequence length="597" mass="69760">MKKIIILLMILNSIYLSGGEISNEAISDSIRTAIDTKLRGRNKNIIKTLYERNGYRPIWIGKQNKHRQSELIKALNNPLYNYKNKPLGSKSIKKLFFLIDNNEISSSKKVKVYARLDILLSNSFASLVRFLVEGDVDWNLLKRKMKALKASDDIEAKWEITPKKMPSVESIIQAIDSDNINGYLSSLIPMRDRYIKLISLLKDYRIMSKLPKIAYTNTIFKIGDRDKRVIEIKKHLQISGDYPKEAPINKNFDAELESAVITYQKRYNLKVDGKVDKIMTYYLNLPVKKNIQQIIANLDKCKLYPKRFEDEYIEVNIPDFNLRYYRNGKRIFKTGVVVGRIDRPTPIFSDKMTYMVINPTWTVPDNLIKRDLIHVLRENPNYLKENNIRVFSGKKEIEVTSADLDQYEHSKRHVPYRFVQYPGDSNALGRVKFMFPNKYAVYLHDTDNKSLLERRYKIYSSGCMRVDRPFDLVNILLTHTNGSYSQARIQQILDTLKPTTIKLTKAIPVHILYFTVYKEDGLAYFKNDIYLYDQMIWESSAGHKKATFKIPDKRFIDVKKNGQKTRKSNTEKRSSKRPLSRTQGGEKHEKSESMEMF</sequence>
<dbReference type="CDD" id="cd16913">
    <property type="entry name" value="YkuD_like"/>
    <property type="match status" value="1"/>
</dbReference>
<organism evidence="8">
    <name type="scientific">hydrothermal vent metagenome</name>
    <dbReference type="NCBI Taxonomy" id="652676"/>
    <lineage>
        <taxon>unclassified sequences</taxon>
        <taxon>metagenomes</taxon>
        <taxon>ecological metagenomes</taxon>
    </lineage>
</organism>
<proteinExistence type="predicted"/>
<dbReference type="InterPro" id="IPR005490">
    <property type="entry name" value="LD_TPept_cat_dom"/>
</dbReference>
<evidence type="ECO:0000313" key="8">
    <source>
        <dbReference type="EMBL" id="SFV58243.1"/>
    </source>
</evidence>
<dbReference type="GO" id="GO:0009252">
    <property type="term" value="P:peptidoglycan biosynthetic process"/>
    <property type="evidence" value="ECO:0007669"/>
    <property type="project" value="UniProtKB-UniPathway"/>
</dbReference>
<feature type="compositionally biased region" description="Basic and acidic residues" evidence="6">
    <location>
        <begin position="584"/>
        <end position="597"/>
    </location>
</feature>
<dbReference type="Gene3D" id="2.40.440.10">
    <property type="entry name" value="L,D-transpeptidase catalytic domain-like"/>
    <property type="match status" value="1"/>
</dbReference>
<dbReference type="PANTHER" id="PTHR41533">
    <property type="entry name" value="L,D-TRANSPEPTIDASE HI_1667-RELATED"/>
    <property type="match status" value="1"/>
</dbReference>
<keyword evidence="5" id="KW-0961">Cell wall biogenesis/degradation</keyword>
<dbReference type="Pfam" id="PF20142">
    <property type="entry name" value="Scaffold"/>
    <property type="match status" value="1"/>
</dbReference>
<dbReference type="GO" id="GO:0071555">
    <property type="term" value="P:cell wall organization"/>
    <property type="evidence" value="ECO:0007669"/>
    <property type="project" value="UniProtKB-KW"/>
</dbReference>
<dbReference type="Pfam" id="PF03734">
    <property type="entry name" value="YkuD"/>
    <property type="match status" value="1"/>
</dbReference>
<keyword evidence="4" id="KW-0573">Peptidoglycan synthesis</keyword>
<keyword evidence="3" id="KW-0133">Cell shape</keyword>
<keyword evidence="2" id="KW-0808">Transferase</keyword>
<dbReference type="GO" id="GO:0016740">
    <property type="term" value="F:transferase activity"/>
    <property type="evidence" value="ECO:0007669"/>
    <property type="project" value="UniProtKB-KW"/>
</dbReference>